<dbReference type="GO" id="GO:0030170">
    <property type="term" value="F:pyridoxal phosphate binding"/>
    <property type="evidence" value="ECO:0007669"/>
    <property type="project" value="InterPro"/>
</dbReference>
<dbReference type="AlphaFoldDB" id="A0A2C8Z458"/>
<dbReference type="OrthoDB" id="9786134at2"/>
<evidence type="ECO:0000259" key="1">
    <source>
        <dbReference type="PROSITE" id="PS51340"/>
    </source>
</evidence>
<dbReference type="InterPro" id="IPR011037">
    <property type="entry name" value="Pyrv_Knase-like_insert_dom_sf"/>
</dbReference>
<evidence type="ECO:0000313" key="3">
    <source>
        <dbReference type="Proteomes" id="UP000219440"/>
    </source>
</evidence>
<dbReference type="Pfam" id="PF03473">
    <property type="entry name" value="MOSC"/>
    <property type="match status" value="1"/>
</dbReference>
<dbReference type="PANTHER" id="PTHR30212:SF2">
    <property type="entry name" value="PROTEIN YIIM"/>
    <property type="match status" value="1"/>
</dbReference>
<dbReference type="Proteomes" id="UP000219440">
    <property type="component" value="Unassembled WGS sequence"/>
</dbReference>
<keyword evidence="3" id="KW-1185">Reference proteome</keyword>
<dbReference type="EMBL" id="OCST01000002">
    <property type="protein sequence ID" value="SOE58514.1"/>
    <property type="molecule type" value="Genomic_DNA"/>
</dbReference>
<protein>
    <submittedName>
        <fullName evidence="2">MOSC domain-containing protein YiiM</fullName>
    </submittedName>
</protein>
<dbReference type="GO" id="GO:0030151">
    <property type="term" value="F:molybdenum ion binding"/>
    <property type="evidence" value="ECO:0007669"/>
    <property type="project" value="InterPro"/>
</dbReference>
<reference evidence="2 3" key="1">
    <citation type="submission" date="2017-09" db="EMBL/GenBank/DDBJ databases">
        <authorList>
            <person name="Ehlers B."/>
            <person name="Leendertz F.H."/>
        </authorList>
    </citation>
    <scope>NUCLEOTIDE SEQUENCE [LARGE SCALE GENOMIC DNA]</scope>
    <source>
        <strain evidence="2 3">CGMCC 1.05381</strain>
    </source>
</reference>
<feature type="domain" description="MOSC" evidence="1">
    <location>
        <begin position="38"/>
        <end position="174"/>
    </location>
</feature>
<name>A0A2C8Z458_9MICO</name>
<evidence type="ECO:0000313" key="2">
    <source>
        <dbReference type="EMBL" id="SOE58514.1"/>
    </source>
</evidence>
<gene>
    <name evidence="2" type="ORF">SAMN06296378_0782</name>
</gene>
<dbReference type="Gene3D" id="2.40.33.20">
    <property type="entry name" value="PK beta-barrel domain-like"/>
    <property type="match status" value="1"/>
</dbReference>
<sequence>MNDARLASVNIGTGIANPHKKTHLTGINKLAQPGRWEVRAPGPKQGGLRSGLVGDFVGDPRHHGGDSQALYAYGREELDDWESRLGRELPNGFFGENLTTTGLDVNGARLGEVWQVGDIVQLRVTTPRIPCNTFRGWVGERGWLKTFTAAARPGAYLSVVTPGFISAGDAVMVIHRPDHDVTIELSYRALTLERELLPRLLAAGDDLDPELRETAVGTAR</sequence>
<dbReference type="InterPro" id="IPR052353">
    <property type="entry name" value="Benzoxazolinone_Detox_Enz"/>
</dbReference>
<dbReference type="InterPro" id="IPR005302">
    <property type="entry name" value="MoCF_Sase_C"/>
</dbReference>
<accession>A0A2C8Z458</accession>
<proteinExistence type="predicted"/>
<dbReference type="SUPFAM" id="SSF50800">
    <property type="entry name" value="PK beta-barrel domain-like"/>
    <property type="match status" value="1"/>
</dbReference>
<dbReference type="PANTHER" id="PTHR30212">
    <property type="entry name" value="PROTEIN YIIM"/>
    <property type="match status" value="1"/>
</dbReference>
<organism evidence="2 3">
    <name type="scientific">Salinibacterium xinjiangense</name>
    <dbReference type="NCBI Taxonomy" id="386302"/>
    <lineage>
        <taxon>Bacteria</taxon>
        <taxon>Bacillati</taxon>
        <taxon>Actinomycetota</taxon>
        <taxon>Actinomycetes</taxon>
        <taxon>Micrococcales</taxon>
        <taxon>Microbacteriaceae</taxon>
        <taxon>Salinibacterium</taxon>
    </lineage>
</organism>
<dbReference type="RefSeq" id="WP_097059955.1">
    <property type="nucleotide sequence ID" value="NZ_BMLC01000001.1"/>
</dbReference>
<dbReference type="GO" id="GO:0003824">
    <property type="term" value="F:catalytic activity"/>
    <property type="evidence" value="ECO:0007669"/>
    <property type="project" value="InterPro"/>
</dbReference>
<dbReference type="PROSITE" id="PS51340">
    <property type="entry name" value="MOSC"/>
    <property type="match status" value="1"/>
</dbReference>